<comment type="caution">
    <text evidence="1">The sequence shown here is derived from an EMBL/GenBank/DDBJ whole genome shotgun (WGS) entry which is preliminary data.</text>
</comment>
<accession>A0ACC0DBS3</accession>
<evidence type="ECO:0000313" key="1">
    <source>
        <dbReference type="EMBL" id="KAI6089960.1"/>
    </source>
</evidence>
<reference evidence="1 2" key="1">
    <citation type="journal article" date="2022" name="New Phytol.">
        <title>Ecological generalism drives hyperdiversity of secondary metabolite gene clusters in xylarialean endophytes.</title>
        <authorList>
            <person name="Franco M.E.E."/>
            <person name="Wisecaver J.H."/>
            <person name="Arnold A.E."/>
            <person name="Ju Y.M."/>
            <person name="Slot J.C."/>
            <person name="Ahrendt S."/>
            <person name="Moore L.P."/>
            <person name="Eastman K.E."/>
            <person name="Scott K."/>
            <person name="Konkel Z."/>
            <person name="Mondo S.J."/>
            <person name="Kuo A."/>
            <person name="Hayes R.D."/>
            <person name="Haridas S."/>
            <person name="Andreopoulos B."/>
            <person name="Riley R."/>
            <person name="LaButti K."/>
            <person name="Pangilinan J."/>
            <person name="Lipzen A."/>
            <person name="Amirebrahimi M."/>
            <person name="Yan J."/>
            <person name="Adam C."/>
            <person name="Keymanesh K."/>
            <person name="Ng V."/>
            <person name="Louie K."/>
            <person name="Northen T."/>
            <person name="Drula E."/>
            <person name="Henrissat B."/>
            <person name="Hsieh H.M."/>
            <person name="Youens-Clark K."/>
            <person name="Lutzoni F."/>
            <person name="Miadlikowska J."/>
            <person name="Eastwood D.C."/>
            <person name="Hamelin R.C."/>
            <person name="Grigoriev I.V."/>
            <person name="U'Ren J.M."/>
        </authorList>
    </citation>
    <scope>NUCLEOTIDE SEQUENCE [LARGE SCALE GENOMIC DNA]</scope>
    <source>
        <strain evidence="1 2">ER1909</strain>
    </source>
</reference>
<protein>
    <submittedName>
        <fullName evidence="1">Uncharacterized protein</fullName>
    </submittedName>
</protein>
<sequence>MSADFTGLKVIWPPDGSRPPKHKHDIVFVHGLHNGSVSDWQDENGVCWPAENLSLDLGNTRILAFGYDQTRIQIESDGAYEGGTVFDPGRVLCLAIKTARKRDKVQVPLTLIGHGTGGIVIRSALCFSHSNRDRFGLVLQKTKHVVFLDTPRTDLSRDEWERISRGSSSERSIGRWKMWSAALSSSCKIFNEVARHLNITSAFADLENSSDFSHTNNGSEVSEQHRFTHEEHTRLEDTNHRSISQLRKGSTNYSWLVDRIRTGRLHITNDPKEIERIRVWLGRRLDIINRDDHERNLNRHQPGTGKWLFEDNRFRRWASLGETSPVLWLTGPEGCGKSVLCSLATDRIRQSAQYATAYLMLAFDRPRSQYQLLVQLALQLLDYVVESQGGVDTEALLRLPEEHDTGNKLTKIRDLIKILISQCPAVFFFIDGLDEVTSTEALRSEMQEEDKLKEQAQATMSFLVDLTRVNTTTPVRLWISSLRTDGISKWIQSLGAVELPANEHAIELDATHYLHNGKHQTVKGELSDLPKPDVLNLIQETIGCNFLMASMMVENWRGSGLSTESSATALQQHLTPGDIREYYQQRLEKLKNFDNDNKDGSQRRPVLSINLLSLLTFARRPLKMKEVEEALAILDKPFHNVALSEFYCEDLIPDDIERLDGNEIQHQCTPFITFTPHKEESKDGYLRLSHVSVFEFLHQLASSPVYEEEELRISPNVMSDACLKYLSQKRYSRRMEASQTEGFLSYAAKYWNRHLDESGPITFETARSFLDSPQFITMNRVQSLSLDGHFNQILDDDNEESQSLYTRMPASFATKAELQVLVDEYRYFVREWAGLLRLGVTDATSHGEIQQCFWGALGETNFLYKHGAAIESNTSFLLDLDTSHDEDSQEKDKSYFYDTITDDGNRLAVWKVPIQSHEDIGTKSEKIQLVRESWYIDGDRPPFRYGTQETLTLDPQETRWGSYSSSHTDRLSLIPVLMYPTQAPALNECKHGTGVRAGCKLFLREKGGGWAACPSDNSSGASFWEDTTVNNSWIVWSRRQSRGFDGNSKATMSKQSERPATPQSESKEKKDSDSDADADSEDDPNESDSDISSSEEQNLASSAEEFCADSASDVDSFYESAQEDSWNSEGTDQDSDLSDESNEQSDAASDSSSSSISKPKRTGTDISFKTKRRQNNTSSAGSDADEESSDSDSDSEVKPYSQMGSRPRHQFSTSRYCDICRSSVVPLQYREPGSKECTFYQCNPCGSQSWDSYDICSSCFDKGAWCKNGSHLLSKATATYRDKRVMWEDGISQDAAMPLVNIVAEYQGSQLSPTEDHSTATSFRYTHRHHSMLHNSQPIIHPTLPLLVYPLDGREFLFGNLMENTFFKYEVPFEASETTETNGNTCVPVSVSLRFSPCGKYIHMVRITGRNDSPLYGPLKLSALVVTIALSSKDACSGKPRTLPHAQIMDLGIWPKLIMQLPFAITWTDSHVYVTLSGDFLRVFRFALYTTEADTPPANEDSIFTLSKEIPLPHSSWSRYVRFFPSKGKSSAKIVLGSSRGEIPQPPVVVYLKPENIGDWVRAKDCQTASITKSLRIRDDPLIEEPDADDDYALMAKSSIDFSNPTAAPVLDRRFRDWLEGGFRQKGIFCPSCFDLGVKLPILRLPRSIEMIIIGASELPEDSKIKIAWEVKLSTLIEALKADCQFCCYVACRLLTANHITHTSQLIGAKGPRCCCQGAATEDKKDVQKVLSNFQKFEWKVPPEERVFKFECQPLDQDPETQTFSKLSIRLPSVTIGNLEANAPFIPAMVTISGVQESGETHTITSFFYTPDSARGTPECVLELYTLPCKSLPPSIKGNYVFIANTDTSRIADSAHEIMPTRPLVTSRGKDDNLKVAKGWLEECQAHHSFCRRNEDTQTELPSRLIEIAEDGTARLVETGGQVGQYVALSYCWGQHPEENRSTTIYNVQTRLRAGGLPRDELPAAIRDAVTVTEKLGIKYIWVDAFCIIQDDISDKHGELGKMSQYYRNSYLTIAASTPRCTTGFIGTIGRCEKHPKNPLPRDLVPLNVFCISRDKDEGSSGKVYVREENPYQLSMEPLNRRAWTLQENLLSPRVLFFGSRVMWFCRHMTHSDGGIEDWSFEENELERTRREFQIELSKLDRGGLDDEPNSADRDRDIYDMWHRIVGTYSQRDMTHPEDKLPAISAVAAEFSKLSKDAYLAGLWRSNLARDLLWTTSDPTTHRPDTWRAPTWSWASVDDTILYDRPPPKDAIQLATIEEVGTTPKTTTVPFGEVEHGNLRITAPCFFQNLADDKTRNKASKPWLGGFGLKGGSNEREMLLEALRKHARMEHKKGEEEEEEFRLPDEITVAVLYGQRDELDRVGDELDETKEWKIWGLILKRAAGTTEGEEEVYERVLAFSQIPANFEQPSSLFKDLKTVDII</sequence>
<proteinExistence type="predicted"/>
<keyword evidence="2" id="KW-1185">Reference proteome</keyword>
<organism evidence="1 2">
    <name type="scientific">Hypoxylon rubiginosum</name>
    <dbReference type="NCBI Taxonomy" id="110542"/>
    <lineage>
        <taxon>Eukaryota</taxon>
        <taxon>Fungi</taxon>
        <taxon>Dikarya</taxon>
        <taxon>Ascomycota</taxon>
        <taxon>Pezizomycotina</taxon>
        <taxon>Sordariomycetes</taxon>
        <taxon>Xylariomycetidae</taxon>
        <taxon>Xylariales</taxon>
        <taxon>Hypoxylaceae</taxon>
        <taxon>Hypoxylon</taxon>
    </lineage>
</organism>
<dbReference type="EMBL" id="MU394293">
    <property type="protein sequence ID" value="KAI6089960.1"/>
    <property type="molecule type" value="Genomic_DNA"/>
</dbReference>
<dbReference type="Proteomes" id="UP001497680">
    <property type="component" value="Unassembled WGS sequence"/>
</dbReference>
<gene>
    <name evidence="1" type="ORF">F4821DRAFT_230286</name>
</gene>
<evidence type="ECO:0000313" key="2">
    <source>
        <dbReference type="Proteomes" id="UP001497680"/>
    </source>
</evidence>
<name>A0ACC0DBS3_9PEZI</name>